<dbReference type="Gene3D" id="3.40.50.12090">
    <property type="match status" value="1"/>
</dbReference>
<dbReference type="AlphaFoldDB" id="H1L010"/>
<reference evidence="1 2" key="1">
    <citation type="submission" date="2011-09" db="EMBL/GenBank/DDBJ databases">
        <title>The draft genome of Methanotorris formicicus Mc-S-70.</title>
        <authorList>
            <consortium name="US DOE Joint Genome Institute (JGI-PGF)"/>
            <person name="Lucas S."/>
            <person name="Han J."/>
            <person name="Lapidus A."/>
            <person name="Cheng J.-F."/>
            <person name="Goodwin L."/>
            <person name="Pitluck S."/>
            <person name="Peters L."/>
            <person name="Land M.L."/>
            <person name="Hauser L."/>
            <person name="Sieprawska-Lupa M."/>
            <person name="Takai K."/>
            <person name="Miyazaki J."/>
            <person name="Whitman W."/>
            <person name="Woyke T.J."/>
        </authorList>
    </citation>
    <scope>NUCLEOTIDE SEQUENCE [LARGE SCALE GENOMIC DNA]</scope>
    <source>
        <strain evidence="1 2">Mc-S-70</strain>
    </source>
</reference>
<name>H1L010_9EURY</name>
<proteinExistence type="predicted"/>
<evidence type="ECO:0000313" key="1">
    <source>
        <dbReference type="EMBL" id="EHP85308.1"/>
    </source>
</evidence>
<keyword evidence="2" id="KW-1185">Reference proteome</keyword>
<gene>
    <name evidence="1" type="ORF">MetfoDRAFT_1384</name>
</gene>
<dbReference type="InterPro" id="IPR007253">
    <property type="entry name" value="Cell_wall-bd_2"/>
</dbReference>
<dbReference type="STRING" id="647171.MetfoDRAFT_1384"/>
<protein>
    <submittedName>
        <fullName evidence="1">Cell wall binding repeat 2-containing protein</fullName>
    </submittedName>
</protein>
<evidence type="ECO:0000313" key="2">
    <source>
        <dbReference type="Proteomes" id="UP000003706"/>
    </source>
</evidence>
<dbReference type="Pfam" id="PF04122">
    <property type="entry name" value="CW_binding_2"/>
    <property type="match status" value="1"/>
</dbReference>
<dbReference type="RefSeq" id="WP_007044813.1">
    <property type="nucleotide sequence ID" value="NZ_AGJL01000036.1"/>
</dbReference>
<dbReference type="EMBL" id="AGJL01000036">
    <property type="protein sequence ID" value="EHP85308.1"/>
    <property type="molecule type" value="Genomic_DNA"/>
</dbReference>
<sequence>MRYLKLLTIILILIPCTDALTIGEKPSLVDTVIVTNDNWVDCLAIVDYAYHSDAIILQTEKDGLNPKIEEIIKIINPKRIIIIGGPEAVSDNVEKKLEEYAPVIRIWGNDRVETSEKIIEYQLKNNIYLNYCLVDGYNFDDVVSVSNFYTPCYISLRVLNPKYTIRVYENNTVKIYTNYREFVGEYDRDCVLEIPGEIILLKKPKYHVKYCYNCNLSTFGCEDVDVYNFKYGILINKNTPTAMLLSKYLKVPAVLNGDTIIYLRDNPIESSIAVAVDILVLNKAKELYKNSGNAQQAIDEAKTQLWAKKLPVEEYNIPYEYAKNYIEN</sequence>
<organism evidence="1 2">
    <name type="scientific">Methanotorris formicicus Mc-S-70</name>
    <dbReference type="NCBI Taxonomy" id="647171"/>
    <lineage>
        <taxon>Archaea</taxon>
        <taxon>Methanobacteriati</taxon>
        <taxon>Methanobacteriota</taxon>
        <taxon>Methanomada group</taxon>
        <taxon>Methanococci</taxon>
        <taxon>Methanococcales</taxon>
        <taxon>Methanocaldococcaceae</taxon>
        <taxon>Methanotorris</taxon>
    </lineage>
</organism>
<accession>H1L010</accession>
<dbReference type="OrthoDB" id="86217at2157"/>
<comment type="caution">
    <text evidence="1">The sequence shown here is derived from an EMBL/GenBank/DDBJ whole genome shotgun (WGS) entry which is preliminary data.</text>
</comment>
<dbReference type="Proteomes" id="UP000003706">
    <property type="component" value="Unassembled WGS sequence"/>
</dbReference>